<accession>A0A2W5BCX7</accession>
<protein>
    <recommendedName>
        <fullName evidence="3">DNA topoisomerase (ATP-hydrolyzing)</fullName>
        <ecNumber evidence="3">5.6.2.2</ecNumber>
    </recommendedName>
</protein>
<keyword evidence="7" id="KW-0238">DNA-binding</keyword>
<dbReference type="EMBL" id="QFNY01000014">
    <property type="protein sequence ID" value="PZP03278.1"/>
    <property type="molecule type" value="Genomic_DNA"/>
</dbReference>
<dbReference type="Proteomes" id="UP000249451">
    <property type="component" value="Unassembled WGS sequence"/>
</dbReference>
<dbReference type="GO" id="GO:0003677">
    <property type="term" value="F:DNA binding"/>
    <property type="evidence" value="ECO:0007669"/>
    <property type="project" value="UniProtKB-KW"/>
</dbReference>
<comment type="catalytic activity">
    <reaction evidence="1">
        <text>ATP-dependent breakage, passage and rejoining of double-stranded DNA.</text>
        <dbReference type="EC" id="5.6.2.2"/>
    </reaction>
</comment>
<feature type="non-terminal residue" evidence="10">
    <location>
        <position position="406"/>
    </location>
</feature>
<dbReference type="GO" id="GO:0006265">
    <property type="term" value="P:DNA topological change"/>
    <property type="evidence" value="ECO:0007669"/>
    <property type="project" value="InterPro"/>
</dbReference>
<evidence type="ECO:0000256" key="6">
    <source>
        <dbReference type="ARBA" id="ARBA00023029"/>
    </source>
</evidence>
<evidence type="ECO:0000256" key="8">
    <source>
        <dbReference type="ARBA" id="ARBA00023235"/>
    </source>
</evidence>
<dbReference type="EC" id="5.6.2.2" evidence="3"/>
<dbReference type="PANTHER" id="PTHR45866:SF1">
    <property type="entry name" value="DNA GYRASE SUBUNIT B, MITOCHONDRIAL"/>
    <property type="match status" value="1"/>
</dbReference>
<comment type="similarity">
    <text evidence="2">Belongs to the type II topoisomerase GyrB family.</text>
</comment>
<reference evidence="10 11" key="1">
    <citation type="submission" date="2017-11" db="EMBL/GenBank/DDBJ databases">
        <title>Infants hospitalized years apart are colonized by the same room-sourced microbial strains.</title>
        <authorList>
            <person name="Brooks B."/>
            <person name="Olm M.R."/>
            <person name="Firek B.A."/>
            <person name="Baker R."/>
            <person name="Thomas B.C."/>
            <person name="Morowitz M.J."/>
            <person name="Banfield J.F."/>
        </authorList>
    </citation>
    <scope>NUCLEOTIDE SEQUENCE [LARGE SCALE GENOMIC DNA]</scope>
    <source>
        <strain evidence="10">S2_012_000_R3_87</strain>
    </source>
</reference>
<proteinExistence type="inferred from homology"/>
<dbReference type="SMART" id="SM00433">
    <property type="entry name" value="TOP2c"/>
    <property type="match status" value="1"/>
</dbReference>
<dbReference type="Gene3D" id="3.30.565.10">
    <property type="entry name" value="Histidine kinase-like ATPase, C-terminal domain"/>
    <property type="match status" value="1"/>
</dbReference>
<dbReference type="Gene3D" id="3.30.230.10">
    <property type="match status" value="1"/>
</dbReference>
<dbReference type="SUPFAM" id="SSF55874">
    <property type="entry name" value="ATPase domain of HSP90 chaperone/DNA topoisomerase II/histidine kinase"/>
    <property type="match status" value="1"/>
</dbReference>
<sequence>MREVVDNAIDEARRALTASSKGNFADTVGVFFHDDGSIEVKDNGRGVPFDFDSKANINGIVKTLGTARAGANFNAETKGSTTGTHGVGAAACNFISTRFDVTVFRDGKMYRQQFRKGRPVIFDTADFDPTASYTDAPHEKLQPVAAREIPADAPAHGTWVRFVLDDEVESGGDVDYDMVIRRAIVATALTPGLTLNYKGAEDTESSTFGPAATPGAPAVLNYIGDNEDEPLARFEAEFSFDKTTKSKQRITRPGTVDVALQLAAPGTDTDSASVSAVNAVYTPGGGSHVTGATRGIGDVLANRSTRGLGLKNGEKAPSSEDYMAVVTMVVSATTPEPGFVGQEKFSVKNIAMGNALERELHKQVTAWSVQPANAKAVDEWAKAALNHARERRRVDDARKRARSEAA</sequence>
<evidence type="ECO:0000256" key="5">
    <source>
        <dbReference type="ARBA" id="ARBA00022840"/>
    </source>
</evidence>
<dbReference type="InterPro" id="IPR020568">
    <property type="entry name" value="Ribosomal_Su5_D2-typ_SF"/>
</dbReference>
<gene>
    <name evidence="10" type="ORF">DI609_01145</name>
</gene>
<evidence type="ECO:0000256" key="4">
    <source>
        <dbReference type="ARBA" id="ARBA00022741"/>
    </source>
</evidence>
<dbReference type="AlphaFoldDB" id="A0A2W5BCX7"/>
<dbReference type="GO" id="GO:0005524">
    <property type="term" value="F:ATP binding"/>
    <property type="evidence" value="ECO:0007669"/>
    <property type="project" value="UniProtKB-KW"/>
</dbReference>
<dbReference type="PANTHER" id="PTHR45866">
    <property type="entry name" value="DNA GYRASE/TOPOISOMERASE SUBUNIT B"/>
    <property type="match status" value="1"/>
</dbReference>
<evidence type="ECO:0000256" key="1">
    <source>
        <dbReference type="ARBA" id="ARBA00000185"/>
    </source>
</evidence>
<evidence type="ECO:0000313" key="10">
    <source>
        <dbReference type="EMBL" id="PZP03278.1"/>
    </source>
</evidence>
<dbReference type="InterPro" id="IPR013506">
    <property type="entry name" value="Topo_IIA_bsu_dom2"/>
</dbReference>
<keyword evidence="5" id="KW-0067">ATP-binding</keyword>
<dbReference type="InterPro" id="IPR036890">
    <property type="entry name" value="HATPase_C_sf"/>
</dbReference>
<keyword evidence="4" id="KW-0547">Nucleotide-binding</keyword>
<evidence type="ECO:0000256" key="7">
    <source>
        <dbReference type="ARBA" id="ARBA00023125"/>
    </source>
</evidence>
<feature type="domain" description="DNA topoisomerase type IIA subunit B" evidence="9">
    <location>
        <begin position="239"/>
        <end position="394"/>
    </location>
</feature>
<comment type="caution">
    <text evidence="10">The sequence shown here is derived from an EMBL/GenBank/DDBJ whole genome shotgun (WGS) entry which is preliminary data.</text>
</comment>
<keyword evidence="6" id="KW-0799">Topoisomerase</keyword>
<dbReference type="Pfam" id="PF00204">
    <property type="entry name" value="DNA_gyraseB"/>
    <property type="match status" value="1"/>
</dbReference>
<dbReference type="GO" id="GO:0003918">
    <property type="term" value="F:DNA topoisomerase type II (double strand cut, ATP-hydrolyzing) activity"/>
    <property type="evidence" value="ECO:0007669"/>
    <property type="project" value="UniProtKB-EC"/>
</dbReference>
<dbReference type="InterPro" id="IPR014721">
    <property type="entry name" value="Ribsml_uS5_D2-typ_fold_subgr"/>
</dbReference>
<evidence type="ECO:0000256" key="3">
    <source>
        <dbReference type="ARBA" id="ARBA00012895"/>
    </source>
</evidence>
<dbReference type="SUPFAM" id="SSF54211">
    <property type="entry name" value="Ribosomal protein S5 domain 2-like"/>
    <property type="match status" value="1"/>
</dbReference>
<keyword evidence="8" id="KW-0413">Isomerase</keyword>
<organism evidence="10 11">
    <name type="scientific">Corynebacterium urealyticum</name>
    <dbReference type="NCBI Taxonomy" id="43771"/>
    <lineage>
        <taxon>Bacteria</taxon>
        <taxon>Bacillati</taxon>
        <taxon>Actinomycetota</taxon>
        <taxon>Actinomycetes</taxon>
        <taxon>Mycobacteriales</taxon>
        <taxon>Corynebacteriaceae</taxon>
        <taxon>Corynebacterium</taxon>
    </lineage>
</organism>
<dbReference type="InterPro" id="IPR001241">
    <property type="entry name" value="Topo_IIA"/>
</dbReference>
<dbReference type="PRINTS" id="PR00418">
    <property type="entry name" value="TPI2FAMILY"/>
</dbReference>
<evidence type="ECO:0000256" key="2">
    <source>
        <dbReference type="ARBA" id="ARBA00010708"/>
    </source>
</evidence>
<name>A0A2W5BCX7_9CORY</name>
<evidence type="ECO:0000313" key="11">
    <source>
        <dbReference type="Proteomes" id="UP000249451"/>
    </source>
</evidence>
<evidence type="ECO:0000259" key="9">
    <source>
        <dbReference type="Pfam" id="PF00204"/>
    </source>
</evidence>